<organism evidence="10 14">
    <name type="scientific">Mediterraneibacter gnavus</name>
    <name type="common">Ruminococcus gnavus</name>
    <dbReference type="NCBI Taxonomy" id="33038"/>
    <lineage>
        <taxon>Bacteria</taxon>
        <taxon>Bacillati</taxon>
        <taxon>Bacillota</taxon>
        <taxon>Clostridia</taxon>
        <taxon>Lachnospirales</taxon>
        <taxon>Lachnospiraceae</taxon>
        <taxon>Mediterraneibacter</taxon>
    </lineage>
</organism>
<dbReference type="InterPro" id="IPR036759">
    <property type="entry name" value="TPK_catalytic_sf"/>
</dbReference>
<evidence type="ECO:0000313" key="9">
    <source>
        <dbReference type="EMBL" id="MCZ7695061.1"/>
    </source>
</evidence>
<name>A0A2N5NES7_MEDGN</name>
<proteinExistence type="predicted"/>
<evidence type="ECO:0000313" key="11">
    <source>
        <dbReference type="EMBL" id="PLT75788.1"/>
    </source>
</evidence>
<dbReference type="EC" id="2.7.6.2" evidence="5"/>
<dbReference type="PANTHER" id="PTHR41299">
    <property type="entry name" value="THIAMINE PYROPHOSPHOKINASE"/>
    <property type="match status" value="1"/>
</dbReference>
<dbReference type="Proteomes" id="UP000234840">
    <property type="component" value="Unassembled WGS sequence"/>
</dbReference>
<dbReference type="AlphaFoldDB" id="A0A2N5NES7"/>
<dbReference type="Pfam" id="PF04263">
    <property type="entry name" value="TPK_catalytic"/>
    <property type="match status" value="1"/>
</dbReference>
<dbReference type="EMBL" id="JAPRAY010000010">
    <property type="protein sequence ID" value="MCZ0667564.1"/>
    <property type="molecule type" value="Genomic_DNA"/>
</dbReference>
<dbReference type="RefSeq" id="WP_022038286.1">
    <property type="nucleotide sequence ID" value="NZ_BAABXV010000001.1"/>
</dbReference>
<evidence type="ECO:0000256" key="3">
    <source>
        <dbReference type="ARBA" id="ARBA00022777"/>
    </source>
</evidence>
<dbReference type="GO" id="GO:0030975">
    <property type="term" value="F:thiamine binding"/>
    <property type="evidence" value="ECO:0007669"/>
    <property type="project" value="InterPro"/>
</dbReference>
<evidence type="ECO:0000313" key="10">
    <source>
        <dbReference type="EMBL" id="PLT52733.1"/>
    </source>
</evidence>
<feature type="domain" description="Thiamin pyrophosphokinase thiamin-binding" evidence="6">
    <location>
        <begin position="145"/>
        <end position="211"/>
    </location>
</feature>
<dbReference type="CDD" id="cd07995">
    <property type="entry name" value="TPK"/>
    <property type="match status" value="1"/>
</dbReference>
<dbReference type="Proteomes" id="UP001148455">
    <property type="component" value="Unassembled WGS sequence"/>
</dbReference>
<accession>A0A2N5NES7</accession>
<dbReference type="Gene3D" id="3.40.50.10240">
    <property type="entry name" value="Thiamin pyrophosphokinase, catalytic domain"/>
    <property type="match status" value="1"/>
</dbReference>
<dbReference type="NCBIfam" id="TIGR01378">
    <property type="entry name" value="thi_PPkinase"/>
    <property type="match status" value="1"/>
</dbReference>
<dbReference type="Proteomes" id="UP001079535">
    <property type="component" value="Unassembled WGS sequence"/>
</dbReference>
<dbReference type="InterPro" id="IPR006282">
    <property type="entry name" value="Thi_PPkinase"/>
</dbReference>
<evidence type="ECO:0000256" key="5">
    <source>
        <dbReference type="NCBIfam" id="TIGR01378"/>
    </source>
</evidence>
<dbReference type="SUPFAM" id="SSF63999">
    <property type="entry name" value="Thiamin pyrophosphokinase, catalytic domain"/>
    <property type="match status" value="1"/>
</dbReference>
<gene>
    <name evidence="10" type="ORF">CDL18_13965</name>
    <name evidence="12" type="ORF">CDL20_01405</name>
    <name evidence="11" type="ORF">CDL23_07175</name>
    <name evidence="9" type="ORF">O8D18_13685</name>
    <name evidence="8" type="ORF">OZZ16_04505</name>
    <name evidence="7" type="ORF">OZZ17_08390</name>
</gene>
<evidence type="ECO:0000313" key="14">
    <source>
        <dbReference type="Proteomes" id="UP000234849"/>
    </source>
</evidence>
<keyword evidence="3 10" id="KW-0418">Kinase</keyword>
<dbReference type="Pfam" id="PF04265">
    <property type="entry name" value="TPK_B1_binding"/>
    <property type="match status" value="1"/>
</dbReference>
<dbReference type="InterPro" id="IPR007371">
    <property type="entry name" value="TPK_catalytic"/>
</dbReference>
<evidence type="ECO:0000313" key="7">
    <source>
        <dbReference type="EMBL" id="MCZ0667564.1"/>
    </source>
</evidence>
<protein>
    <recommendedName>
        <fullName evidence="5">Thiamine diphosphokinase</fullName>
        <ecNumber evidence="5">2.7.6.2</ecNumber>
    </recommendedName>
</protein>
<evidence type="ECO:0000313" key="15">
    <source>
        <dbReference type="Proteomes" id="UP000235093"/>
    </source>
</evidence>
<dbReference type="InterPro" id="IPR036371">
    <property type="entry name" value="TPK_B1-bd_sf"/>
</dbReference>
<reference evidence="13 14" key="1">
    <citation type="journal article" date="2017" name="Genome Med.">
        <title>A novel Ruminococcus gnavus clade enriched in inflammatory bowel disease patients.</title>
        <authorList>
            <person name="Hall A.B."/>
            <person name="Yassour M."/>
            <person name="Sauk J."/>
            <person name="Garner A."/>
            <person name="Jiang X."/>
            <person name="Arthur T."/>
            <person name="Lagoudas G.K."/>
            <person name="Vatanen T."/>
            <person name="Fornelos N."/>
            <person name="Wilson R."/>
            <person name="Bertha M."/>
            <person name="Cohen M."/>
            <person name="Garber J."/>
            <person name="Khalili H."/>
            <person name="Gevers D."/>
            <person name="Ananthakrishnan A.N."/>
            <person name="Kugathasan S."/>
            <person name="Lander E.S."/>
            <person name="Blainey P."/>
            <person name="Vlamakis H."/>
            <person name="Xavier R.J."/>
            <person name="Huttenhower C."/>
        </authorList>
    </citation>
    <scope>NUCLEOTIDE SEQUENCE [LARGE SCALE GENOMIC DNA]</scope>
    <source>
        <strain evidence="10 14">RJX1118</strain>
        <strain evidence="11 15">RJX1125</strain>
        <strain evidence="12 13">RJX1128</strain>
    </source>
</reference>
<keyword evidence="2" id="KW-0547">Nucleotide-binding</keyword>
<dbReference type="InterPro" id="IPR007373">
    <property type="entry name" value="Thiamin_PyroPKinase_B1-bd"/>
</dbReference>
<dbReference type="Proteomes" id="UP000235093">
    <property type="component" value="Unassembled WGS sequence"/>
</dbReference>
<dbReference type="EMBL" id="JAPRBD010000003">
    <property type="protein sequence ID" value="MCZ0689184.1"/>
    <property type="molecule type" value="Genomic_DNA"/>
</dbReference>
<dbReference type="GO" id="GO:0016301">
    <property type="term" value="F:kinase activity"/>
    <property type="evidence" value="ECO:0007669"/>
    <property type="project" value="UniProtKB-KW"/>
</dbReference>
<keyword evidence="4" id="KW-0067">ATP-binding</keyword>
<keyword evidence="1 7" id="KW-0808">Transferase</keyword>
<dbReference type="GO" id="GO:0004788">
    <property type="term" value="F:thiamine diphosphokinase activity"/>
    <property type="evidence" value="ECO:0007669"/>
    <property type="project" value="UniProtKB-UniRule"/>
</dbReference>
<dbReference type="EMBL" id="JAPZED010000020">
    <property type="protein sequence ID" value="MCZ7695061.1"/>
    <property type="molecule type" value="Genomic_DNA"/>
</dbReference>
<comment type="caution">
    <text evidence="10">The sequence shown here is derived from an EMBL/GenBank/DDBJ whole genome shotgun (WGS) entry which is preliminary data.</text>
</comment>
<dbReference type="SMART" id="SM00983">
    <property type="entry name" value="TPK_B1_binding"/>
    <property type="match status" value="1"/>
</dbReference>
<evidence type="ECO:0000313" key="12">
    <source>
        <dbReference type="EMBL" id="PLT89087.1"/>
    </source>
</evidence>
<reference evidence="9" key="3">
    <citation type="submission" date="2022-12" db="EMBL/GenBank/DDBJ databases">
        <title>Genome of R. gnavus strain RSHDN_123.</title>
        <authorList>
            <person name="Abdugheni R."/>
        </authorList>
    </citation>
    <scope>NUCLEOTIDE SEQUENCE</scope>
    <source>
        <strain evidence="9">RSHDN_123</strain>
    </source>
</reference>
<dbReference type="GO" id="GO:0009229">
    <property type="term" value="P:thiamine diphosphate biosynthetic process"/>
    <property type="evidence" value="ECO:0007669"/>
    <property type="project" value="InterPro"/>
</dbReference>
<evidence type="ECO:0000313" key="8">
    <source>
        <dbReference type="EMBL" id="MCZ0689184.1"/>
    </source>
</evidence>
<dbReference type="GO" id="GO:0006772">
    <property type="term" value="P:thiamine metabolic process"/>
    <property type="evidence" value="ECO:0007669"/>
    <property type="project" value="UniProtKB-UniRule"/>
</dbReference>
<dbReference type="PANTHER" id="PTHR41299:SF1">
    <property type="entry name" value="THIAMINE PYROPHOSPHOKINASE"/>
    <property type="match status" value="1"/>
</dbReference>
<evidence type="ECO:0000259" key="6">
    <source>
        <dbReference type="SMART" id="SM00983"/>
    </source>
</evidence>
<dbReference type="Proteomes" id="UP000234849">
    <property type="component" value="Unassembled WGS sequence"/>
</dbReference>
<dbReference type="GO" id="GO:0005524">
    <property type="term" value="F:ATP binding"/>
    <property type="evidence" value="ECO:0007669"/>
    <property type="project" value="UniProtKB-KW"/>
</dbReference>
<dbReference type="Proteomes" id="UP001076974">
    <property type="component" value="Unassembled WGS sequence"/>
</dbReference>
<evidence type="ECO:0000256" key="1">
    <source>
        <dbReference type="ARBA" id="ARBA00022679"/>
    </source>
</evidence>
<dbReference type="EMBL" id="NIHW01000002">
    <property type="protein sequence ID" value="PLT89087.1"/>
    <property type="molecule type" value="Genomic_DNA"/>
</dbReference>
<reference evidence="7" key="2">
    <citation type="submission" date="2022-11" db="EMBL/GenBank/DDBJ databases">
        <title>Temperate bacteriophages infecting mucin-degrading bacterium Ruminococcus gnavus from the human gut.</title>
        <authorList>
            <person name="Buttimer C."/>
        </authorList>
    </citation>
    <scope>NUCLEOTIDE SEQUENCE</scope>
    <source>
        <strain evidence="7">CCUG 49994</strain>
        <strain evidence="8">CCUG 52279</strain>
    </source>
</reference>
<dbReference type="EMBL" id="NIHM01000026">
    <property type="protein sequence ID" value="PLT52733.1"/>
    <property type="molecule type" value="Genomic_DNA"/>
</dbReference>
<dbReference type="SUPFAM" id="SSF63862">
    <property type="entry name" value="Thiamin pyrophosphokinase, substrate-binding domain"/>
    <property type="match status" value="1"/>
</dbReference>
<dbReference type="InterPro" id="IPR053149">
    <property type="entry name" value="TPK"/>
</dbReference>
<evidence type="ECO:0000256" key="4">
    <source>
        <dbReference type="ARBA" id="ARBA00022840"/>
    </source>
</evidence>
<evidence type="ECO:0000313" key="13">
    <source>
        <dbReference type="Proteomes" id="UP000234840"/>
    </source>
</evidence>
<evidence type="ECO:0000256" key="2">
    <source>
        <dbReference type="ARBA" id="ARBA00022741"/>
    </source>
</evidence>
<dbReference type="EMBL" id="NIHT01000009">
    <property type="protein sequence ID" value="PLT75788.1"/>
    <property type="molecule type" value="Genomic_DNA"/>
</dbReference>
<sequence>MNRWTVIVSGGMLEEEFARSVLENPEIEFIIGVDRGLEFLYRHEICPNYIVGDFDSVSGEILGYYEKETKVPIRKFNPVKDASDTEIALRLCLDLGRKNILILGATGNRIDHIWANVQCLKIGLDAGADVRIVDSHNQIRLLNREITLSKKDAYGPYFSVFPLGESVEKFNIEGAKYPLKNHKLTAYDSLCVSNAFAQEAVRITFPEGIVILMETRD</sequence>